<dbReference type="PROSITE" id="PS51502">
    <property type="entry name" value="S_R_A_B_BARREL"/>
    <property type="match status" value="1"/>
</dbReference>
<evidence type="ECO:0000313" key="2">
    <source>
        <dbReference type="EMBL" id="TLD42929.1"/>
    </source>
</evidence>
<name>A0A533QEC0_9BACT</name>
<dbReference type="Pfam" id="PF07876">
    <property type="entry name" value="Dabb"/>
    <property type="match status" value="1"/>
</dbReference>
<dbReference type="Gene3D" id="3.30.70.100">
    <property type="match status" value="1"/>
</dbReference>
<evidence type="ECO:0000259" key="1">
    <source>
        <dbReference type="PROSITE" id="PS51502"/>
    </source>
</evidence>
<dbReference type="AlphaFoldDB" id="A0A533QEC0"/>
<dbReference type="PANTHER" id="PTHR37832">
    <property type="entry name" value="BLL2683 PROTEIN"/>
    <property type="match status" value="1"/>
</dbReference>
<dbReference type="PANTHER" id="PTHR37832:SF1">
    <property type="entry name" value="STRESS-RESPONSE A_B BARREL DOMAIN-CONTAINING PROTEIN"/>
    <property type="match status" value="1"/>
</dbReference>
<dbReference type="InterPro" id="IPR013097">
    <property type="entry name" value="Dabb"/>
</dbReference>
<evidence type="ECO:0000313" key="3">
    <source>
        <dbReference type="Proteomes" id="UP000319783"/>
    </source>
</evidence>
<dbReference type="Proteomes" id="UP000319783">
    <property type="component" value="Unassembled WGS sequence"/>
</dbReference>
<proteinExistence type="predicted"/>
<dbReference type="SMART" id="SM00886">
    <property type="entry name" value="Dabb"/>
    <property type="match status" value="1"/>
</dbReference>
<dbReference type="EMBL" id="SULG01000010">
    <property type="protein sequence ID" value="TLD42929.1"/>
    <property type="molecule type" value="Genomic_DNA"/>
</dbReference>
<organism evidence="2 3">
    <name type="scientific">Candidatus Jettenia ecosi</name>
    <dbReference type="NCBI Taxonomy" id="2494326"/>
    <lineage>
        <taxon>Bacteria</taxon>
        <taxon>Pseudomonadati</taxon>
        <taxon>Planctomycetota</taxon>
        <taxon>Candidatus Brocadiia</taxon>
        <taxon>Candidatus Brocadiales</taxon>
        <taxon>Candidatus Brocadiaceae</taxon>
        <taxon>Candidatus Jettenia</taxon>
    </lineage>
</organism>
<comment type="caution">
    <text evidence="2">The sequence shown here is derived from an EMBL/GenBank/DDBJ whole genome shotgun (WGS) entry which is preliminary data.</text>
</comment>
<dbReference type="InterPro" id="IPR011008">
    <property type="entry name" value="Dimeric_a/b-barrel"/>
</dbReference>
<feature type="domain" description="Stress-response A/B barrel" evidence="1">
    <location>
        <begin position="2"/>
        <end position="98"/>
    </location>
</feature>
<accession>A0A533QEC0</accession>
<gene>
    <name evidence="2" type="ORF">JETT_0717</name>
</gene>
<protein>
    <submittedName>
        <fullName evidence="2">Stress responsive alpha-beta barrel domain protein Dabb</fullName>
    </submittedName>
</protein>
<dbReference type="SUPFAM" id="SSF54909">
    <property type="entry name" value="Dimeric alpha+beta barrel"/>
    <property type="match status" value="1"/>
</dbReference>
<sequence>MIKHIVMWKLKDVAEGSGKMVNAQKMKDLLESLKEKIEGVKHIEVGINSVKTDASADVVLYSEFACMKDLDRYQNHPEHVKIVQFVREVCMERRVVDYEI</sequence>
<reference evidence="2 3" key="1">
    <citation type="submission" date="2019-04" db="EMBL/GenBank/DDBJ databases">
        <title>Genome of a novel bacterium Candidatus Jettenia ecosi reconstructed from metagenome of an anammox bioreactor.</title>
        <authorList>
            <person name="Mardanov A.V."/>
            <person name="Beletsky A.V."/>
            <person name="Ravin N.V."/>
            <person name="Botchkova E.A."/>
            <person name="Litti Y.V."/>
            <person name="Nozhevnikova A.N."/>
        </authorList>
    </citation>
    <scope>NUCLEOTIDE SEQUENCE [LARGE SCALE GENOMIC DNA]</scope>
    <source>
        <strain evidence="2">J2</strain>
    </source>
</reference>